<dbReference type="AlphaFoldDB" id="A0AAP9EV68"/>
<sequence length="259" mass="28629">MSQNTEQSVRTRDAQVDALYHGRNTYSTITQDRFRYELVKAEARGAEEQRRKDGEGSYEAKDEGANYVLKSLASIFGRDGFDIRDGSESWEGDVHATLSKLLDDCGLTVEGEPSNVVGIDVDAVIQNASELPDRTSPEGQPDFLMITADELRLILSEAQPANVAALEARVKELEGENAALQAWKIGAVPEPVPYSAPIRTMSTEQLCQRLQVLRARWDELMDSDEEMGGGSPMESMDEEMQSLKNEISRRAALTREGGV</sequence>
<name>A0AAP9EV68_GLUTH</name>
<evidence type="ECO:0000313" key="1">
    <source>
        <dbReference type="EMBL" id="QEH97327.1"/>
    </source>
</evidence>
<gene>
    <name evidence="1" type="ORF">FXF46_14495</name>
</gene>
<protein>
    <submittedName>
        <fullName evidence="1">Uncharacterized protein</fullName>
    </submittedName>
</protein>
<organism evidence="1 2">
    <name type="scientific">Gluconobacter thailandicus</name>
    <dbReference type="NCBI Taxonomy" id="257438"/>
    <lineage>
        <taxon>Bacteria</taxon>
        <taxon>Pseudomonadati</taxon>
        <taxon>Pseudomonadota</taxon>
        <taxon>Alphaproteobacteria</taxon>
        <taxon>Acetobacterales</taxon>
        <taxon>Acetobacteraceae</taxon>
        <taxon>Gluconobacter</taxon>
    </lineage>
</organism>
<dbReference type="EMBL" id="CP043043">
    <property type="protein sequence ID" value="QEH97327.1"/>
    <property type="molecule type" value="Genomic_DNA"/>
</dbReference>
<dbReference type="KEGG" id="gti:FXF46_14495"/>
<proteinExistence type="predicted"/>
<reference evidence="1 2" key="1">
    <citation type="submission" date="2019-08" db="EMBL/GenBank/DDBJ databases">
        <title>Gluconobacter frateurii HD924 genome.</title>
        <authorList>
            <person name="Liu Y."/>
            <person name="Zhang P."/>
        </authorList>
    </citation>
    <scope>NUCLEOTIDE SEQUENCE [LARGE SCALE GENOMIC DNA]</scope>
    <source>
        <strain evidence="1 2">HD924</strain>
    </source>
</reference>
<accession>A0AAP9EV68</accession>
<dbReference type="RefSeq" id="WP_148620984.1">
    <property type="nucleotide sequence ID" value="NZ_CP043043.1"/>
</dbReference>
<dbReference type="Proteomes" id="UP000323560">
    <property type="component" value="Chromosome"/>
</dbReference>
<evidence type="ECO:0000313" key="2">
    <source>
        <dbReference type="Proteomes" id="UP000323560"/>
    </source>
</evidence>